<dbReference type="OrthoDB" id="4191440at2759"/>
<protein>
    <submittedName>
        <fullName evidence="3">Uncharacterized protein</fullName>
    </submittedName>
</protein>
<keyword evidence="2" id="KW-0812">Transmembrane</keyword>
<feature type="region of interest" description="Disordered" evidence="1">
    <location>
        <begin position="274"/>
        <end position="294"/>
    </location>
</feature>
<evidence type="ECO:0000256" key="1">
    <source>
        <dbReference type="SAM" id="MobiDB-lite"/>
    </source>
</evidence>
<keyword evidence="2" id="KW-1133">Transmembrane helix</keyword>
<feature type="transmembrane region" description="Helical" evidence="2">
    <location>
        <begin position="168"/>
        <end position="193"/>
    </location>
</feature>
<evidence type="ECO:0000313" key="3">
    <source>
        <dbReference type="EMBL" id="KAF2650870.1"/>
    </source>
</evidence>
<feature type="compositionally biased region" description="Basic and acidic residues" evidence="1">
    <location>
        <begin position="277"/>
        <end position="286"/>
    </location>
</feature>
<keyword evidence="2" id="KW-0472">Membrane</keyword>
<dbReference type="AlphaFoldDB" id="A0A6A6STC4"/>
<keyword evidence="4" id="KW-1185">Reference proteome</keyword>
<organism evidence="3 4">
    <name type="scientific">Lophiostoma macrostomum CBS 122681</name>
    <dbReference type="NCBI Taxonomy" id="1314788"/>
    <lineage>
        <taxon>Eukaryota</taxon>
        <taxon>Fungi</taxon>
        <taxon>Dikarya</taxon>
        <taxon>Ascomycota</taxon>
        <taxon>Pezizomycotina</taxon>
        <taxon>Dothideomycetes</taxon>
        <taxon>Pleosporomycetidae</taxon>
        <taxon>Pleosporales</taxon>
        <taxon>Lophiostomataceae</taxon>
        <taxon>Lophiostoma</taxon>
    </lineage>
</organism>
<feature type="transmembrane region" description="Helical" evidence="2">
    <location>
        <begin position="70"/>
        <end position="88"/>
    </location>
</feature>
<feature type="transmembrane region" description="Helical" evidence="2">
    <location>
        <begin position="213"/>
        <end position="234"/>
    </location>
</feature>
<reference evidence="3" key="1">
    <citation type="journal article" date="2020" name="Stud. Mycol.">
        <title>101 Dothideomycetes genomes: a test case for predicting lifestyles and emergence of pathogens.</title>
        <authorList>
            <person name="Haridas S."/>
            <person name="Albert R."/>
            <person name="Binder M."/>
            <person name="Bloem J."/>
            <person name="Labutti K."/>
            <person name="Salamov A."/>
            <person name="Andreopoulos B."/>
            <person name="Baker S."/>
            <person name="Barry K."/>
            <person name="Bills G."/>
            <person name="Bluhm B."/>
            <person name="Cannon C."/>
            <person name="Castanera R."/>
            <person name="Culley D."/>
            <person name="Daum C."/>
            <person name="Ezra D."/>
            <person name="Gonzalez J."/>
            <person name="Henrissat B."/>
            <person name="Kuo A."/>
            <person name="Liang C."/>
            <person name="Lipzen A."/>
            <person name="Lutzoni F."/>
            <person name="Magnuson J."/>
            <person name="Mondo S."/>
            <person name="Nolan M."/>
            <person name="Ohm R."/>
            <person name="Pangilinan J."/>
            <person name="Park H.-J."/>
            <person name="Ramirez L."/>
            <person name="Alfaro M."/>
            <person name="Sun H."/>
            <person name="Tritt A."/>
            <person name="Yoshinaga Y."/>
            <person name="Zwiers L.-H."/>
            <person name="Turgeon B."/>
            <person name="Goodwin S."/>
            <person name="Spatafora J."/>
            <person name="Crous P."/>
            <person name="Grigoriev I."/>
        </authorList>
    </citation>
    <scope>NUCLEOTIDE SEQUENCE</scope>
    <source>
        <strain evidence="3">CBS 122681</strain>
    </source>
</reference>
<dbReference type="Proteomes" id="UP000799324">
    <property type="component" value="Unassembled WGS sequence"/>
</dbReference>
<evidence type="ECO:0000256" key="2">
    <source>
        <dbReference type="SAM" id="Phobius"/>
    </source>
</evidence>
<accession>A0A6A6STC4</accession>
<dbReference type="EMBL" id="MU004441">
    <property type="protein sequence ID" value="KAF2650870.1"/>
    <property type="molecule type" value="Genomic_DNA"/>
</dbReference>
<name>A0A6A6STC4_9PLEO</name>
<sequence length="541" mass="62240">MARTGNWAALYEGKIWGFYAMILRMVLLIPISIYAGYARDNWSTIKSHEELRNGIYSPLIPKGEHYTTDWGWFGFAWVFAGWIPPIAFPPPFSIIFGLADVLLATLMIACSCFQSIYSPHIEGHCKNAHNWQRPTGANESFFEAAARLNYGDPVNVCKTYVQEWRWGIAVSTLCSFIAVLNMAHCIRACIISMRENNSGNRSYLNQVWDMIARMPVLVIQFFLTWVYYLPILLFRCLPIGIKSRARYARRYTIKTGQFLEQQTEQKAVVKLRNLQKPRKEGEDERRVPKHMTTDPGTSLPLSEFLSIYDMLIGVATHLHFTDILALAATSKSVRHSVLPSDPATRLRHVTHFTRYTCRSASKSKCWVCETQICKGCRHKRTLTQTALYFHLDNCRPYCSHCYFKKVQRSPQLPRIRTPECACAPAPARPGPWQRYYRGSAYFSRNPPKSIERTICRNCNKLGDEELLEKRKRKTKEELRDDNRKGMDACGSCKKLLDPGARWWVCNRCKAECTSRVHLAWGKRRRKADAETGGVGEYRSSV</sequence>
<proteinExistence type="predicted"/>
<evidence type="ECO:0000313" key="4">
    <source>
        <dbReference type="Proteomes" id="UP000799324"/>
    </source>
</evidence>
<gene>
    <name evidence="3" type="ORF">K491DRAFT_720328</name>
</gene>
<feature type="transmembrane region" description="Helical" evidence="2">
    <location>
        <begin position="16"/>
        <end position="37"/>
    </location>
</feature>